<keyword evidence="4" id="KW-1185">Reference proteome</keyword>
<dbReference type="InterPro" id="IPR036291">
    <property type="entry name" value="NAD(P)-bd_dom_sf"/>
</dbReference>
<dbReference type="HOGENOM" id="CLU_049966_2_0_6"/>
<dbReference type="AlphaFoldDB" id="A0A024HKN5"/>
<dbReference type="STRING" id="1301098.PKB_3870"/>
<evidence type="ECO:0000256" key="1">
    <source>
        <dbReference type="ARBA" id="ARBA00010584"/>
    </source>
</evidence>
<feature type="domain" description="Semialdehyde dehydrogenase NAD-binding" evidence="2">
    <location>
        <begin position="4"/>
        <end position="115"/>
    </location>
</feature>
<dbReference type="PATRIC" id="fig|1301098.3.peg.3879"/>
<organism evidence="3 4">
    <name type="scientific">Pseudomonas knackmussii (strain DSM 6978 / CCUG 54928 / LMG 23759 / B13)</name>
    <dbReference type="NCBI Taxonomy" id="1301098"/>
    <lineage>
        <taxon>Bacteria</taxon>
        <taxon>Pseudomonadati</taxon>
        <taxon>Pseudomonadota</taxon>
        <taxon>Gammaproteobacteria</taxon>
        <taxon>Pseudomonadales</taxon>
        <taxon>Pseudomonadaceae</taxon>
        <taxon>Pseudomonas</taxon>
    </lineage>
</organism>
<dbReference type="GO" id="GO:0046983">
    <property type="term" value="F:protein dimerization activity"/>
    <property type="evidence" value="ECO:0007669"/>
    <property type="project" value="InterPro"/>
</dbReference>
<accession>A0A024HKN5</accession>
<dbReference type="RefSeq" id="WP_084166677.1">
    <property type="nucleotide sequence ID" value="NZ_HG322950.1"/>
</dbReference>
<proteinExistence type="inferred from homology"/>
<dbReference type="KEGG" id="pkc:PKB_3870"/>
<dbReference type="eggNOG" id="COG0136">
    <property type="taxonomic scope" value="Bacteria"/>
</dbReference>
<dbReference type="InterPro" id="IPR000534">
    <property type="entry name" value="Semialdehyde_DH_NAD-bd"/>
</dbReference>
<dbReference type="NCBIfam" id="NF004224">
    <property type="entry name" value="PRK05671.1"/>
    <property type="match status" value="1"/>
</dbReference>
<dbReference type="Pfam" id="PF02774">
    <property type="entry name" value="Semialdhyde_dhC"/>
    <property type="match status" value="1"/>
</dbReference>
<protein>
    <submittedName>
        <fullName evidence="3">USG-1 protein homolog</fullName>
    </submittedName>
</protein>
<evidence type="ECO:0000313" key="3">
    <source>
        <dbReference type="EMBL" id="CDF85204.1"/>
    </source>
</evidence>
<reference evidence="3 4" key="1">
    <citation type="submission" date="2013-03" db="EMBL/GenBank/DDBJ databases">
        <authorList>
            <person name="Linke B."/>
        </authorList>
    </citation>
    <scope>NUCLEOTIDE SEQUENCE [LARGE SCALE GENOMIC DNA]</scope>
    <source>
        <strain evidence="3 4">B13</strain>
    </source>
</reference>
<dbReference type="SMART" id="SM00859">
    <property type="entry name" value="Semialdhyde_dh"/>
    <property type="match status" value="1"/>
</dbReference>
<reference evidence="3 4" key="2">
    <citation type="submission" date="2014-05" db="EMBL/GenBank/DDBJ databases">
        <title>Genome sequence of the 3-chlorobenzoate degrading bacterium Pseudomonas knackmussii B13 shows multiple evidence for horizontal gene transfer.</title>
        <authorList>
            <person name="Miyazaki R."/>
            <person name="Bertelli C."/>
            <person name="Falquet L."/>
            <person name="Robinson-Rechavi M."/>
            <person name="Gharib W."/>
            <person name="Roy S."/>
            <person name="Van der Meer J.R."/>
        </authorList>
    </citation>
    <scope>NUCLEOTIDE SEQUENCE [LARGE SCALE GENOMIC DNA]</scope>
    <source>
        <strain evidence="3 4">B13</strain>
    </source>
</reference>
<comment type="similarity">
    <text evidence="1">Belongs to the aspartate-semialdehyde dehydrogenase family.</text>
</comment>
<dbReference type="CDD" id="cd17894">
    <property type="entry name" value="ASADH_USG1_N"/>
    <property type="match status" value="1"/>
</dbReference>
<dbReference type="PANTHER" id="PTHR46278">
    <property type="entry name" value="DEHYDROGENASE, PUTATIVE-RELATED"/>
    <property type="match status" value="1"/>
</dbReference>
<evidence type="ECO:0000313" key="4">
    <source>
        <dbReference type="Proteomes" id="UP000025241"/>
    </source>
</evidence>
<dbReference type="OrthoDB" id="9805684at2"/>
<dbReference type="SUPFAM" id="SSF51735">
    <property type="entry name" value="NAD(P)-binding Rossmann-fold domains"/>
    <property type="match status" value="1"/>
</dbReference>
<dbReference type="GO" id="GO:0008652">
    <property type="term" value="P:amino acid biosynthetic process"/>
    <property type="evidence" value="ECO:0007669"/>
    <property type="project" value="InterPro"/>
</dbReference>
<dbReference type="Proteomes" id="UP000025241">
    <property type="component" value="Chromosome I"/>
</dbReference>
<dbReference type="PANTHER" id="PTHR46278:SF2">
    <property type="entry name" value="ASPARTATE-SEMIALDEHYDE DEHYDROGENASE"/>
    <property type="match status" value="1"/>
</dbReference>
<evidence type="ECO:0000259" key="2">
    <source>
        <dbReference type="SMART" id="SM00859"/>
    </source>
</evidence>
<dbReference type="Pfam" id="PF01118">
    <property type="entry name" value="Semialdhyde_dh"/>
    <property type="match status" value="1"/>
</dbReference>
<dbReference type="EMBL" id="HG322950">
    <property type="protein sequence ID" value="CDF85204.1"/>
    <property type="molecule type" value="Genomic_DNA"/>
</dbReference>
<dbReference type="SUPFAM" id="SSF55347">
    <property type="entry name" value="Glyceraldehyde-3-phosphate dehydrogenase-like, C-terminal domain"/>
    <property type="match status" value="1"/>
</dbReference>
<dbReference type="CDD" id="cd18129">
    <property type="entry name" value="ASADH_C_USG1_like"/>
    <property type="match status" value="1"/>
</dbReference>
<dbReference type="InterPro" id="IPR012280">
    <property type="entry name" value="Semialdhyde_DH_dimer_dom"/>
</dbReference>
<dbReference type="GO" id="GO:0051287">
    <property type="term" value="F:NAD binding"/>
    <property type="evidence" value="ECO:0007669"/>
    <property type="project" value="InterPro"/>
</dbReference>
<dbReference type="PIRSF" id="PIRSF000148">
    <property type="entry name" value="ASA_dh"/>
    <property type="match status" value="1"/>
</dbReference>
<dbReference type="Gene3D" id="3.30.360.10">
    <property type="entry name" value="Dihydrodipicolinate Reductase, domain 2"/>
    <property type="match status" value="1"/>
</dbReference>
<gene>
    <name evidence="3" type="primary">usg</name>
    <name evidence="3" type="ORF">PKB_3870</name>
</gene>
<dbReference type="GO" id="GO:0016620">
    <property type="term" value="F:oxidoreductase activity, acting on the aldehyde or oxo group of donors, NAD or NADP as acceptor"/>
    <property type="evidence" value="ECO:0007669"/>
    <property type="project" value="InterPro"/>
</dbReference>
<dbReference type="Gene3D" id="3.40.50.720">
    <property type="entry name" value="NAD(P)-binding Rossmann-like Domain"/>
    <property type="match status" value="1"/>
</dbReference>
<sequence>MSVDIAVVGATGLVGEALVELLDEGDFPAADIHLLASGESAGKSMPFRGRNLRVRDLAAFDFAKVKLAFFATTAEVVAEYAPRALASGCSVIDLSGSGEGSLVLPVLNAESAELAQLPVLLRAPAAAAAEVGEVLVALASCVELRSLSLTACLSASQLGREGVQELARQTAELLNARPLEPRLVDRQYAFNMLGQVGSVDACGHSAIERRIHDELVELFPGLSGQLQVSCLLAPVFFGDALSLSLRTAEPVDLAAVRQALDAADGIELIEDDYPTVIGDALGQDEIKVGRVRSGFLDPCELNLWIASDNVRKGFGLNAVKLGALLIKHYL</sequence>
<name>A0A024HKN5_PSEKB</name>